<feature type="non-terminal residue" evidence="9">
    <location>
        <position position="1"/>
    </location>
</feature>
<evidence type="ECO:0000313" key="9">
    <source>
        <dbReference type="EMBL" id="GEU81760.1"/>
    </source>
</evidence>
<accession>A0A6L2N6N2</accession>
<comment type="subcellular location">
    <subcellularLocation>
        <location evidence="1">Membrane</location>
        <topology evidence="1">Multi-pass membrane protein</topology>
    </subcellularLocation>
</comment>
<reference evidence="9" key="1">
    <citation type="journal article" date="2019" name="Sci. Rep.">
        <title>Draft genome of Tanacetum cinerariifolium, the natural source of mosquito coil.</title>
        <authorList>
            <person name="Yamashiro T."/>
            <person name="Shiraishi A."/>
            <person name="Satake H."/>
            <person name="Nakayama K."/>
        </authorList>
    </citation>
    <scope>NUCLEOTIDE SEQUENCE</scope>
</reference>
<evidence type="ECO:0000256" key="3">
    <source>
        <dbReference type="ARBA" id="ARBA00022692"/>
    </source>
</evidence>
<feature type="region of interest" description="Disordered" evidence="6">
    <location>
        <begin position="1"/>
        <end position="21"/>
    </location>
</feature>
<evidence type="ECO:0000256" key="2">
    <source>
        <dbReference type="ARBA" id="ARBA00009457"/>
    </source>
</evidence>
<dbReference type="AlphaFoldDB" id="A0A6L2N6N2"/>
<feature type="domain" description="Reverse transcriptase Ty1/copia-type" evidence="8">
    <location>
        <begin position="169"/>
        <end position="309"/>
    </location>
</feature>
<protein>
    <recommendedName>
        <fullName evidence="8">Reverse transcriptase Ty1/copia-type domain-containing protein</fullName>
    </recommendedName>
</protein>
<evidence type="ECO:0000259" key="8">
    <source>
        <dbReference type="Pfam" id="PF07727"/>
    </source>
</evidence>
<evidence type="ECO:0000256" key="1">
    <source>
        <dbReference type="ARBA" id="ARBA00004141"/>
    </source>
</evidence>
<dbReference type="InterPro" id="IPR043502">
    <property type="entry name" value="DNA/RNA_pol_sf"/>
</dbReference>
<evidence type="ECO:0000256" key="6">
    <source>
        <dbReference type="SAM" id="MobiDB-lite"/>
    </source>
</evidence>
<dbReference type="GO" id="GO:0005794">
    <property type="term" value="C:Golgi apparatus"/>
    <property type="evidence" value="ECO:0007669"/>
    <property type="project" value="TreeGrafter"/>
</dbReference>
<dbReference type="CDD" id="cd09272">
    <property type="entry name" value="RNase_HI_RT_Ty1"/>
    <property type="match status" value="1"/>
</dbReference>
<comment type="caution">
    <text evidence="9">The sequence shown here is derived from an EMBL/GenBank/DDBJ whole genome shotgun (WGS) entry which is preliminary data.</text>
</comment>
<organism evidence="9">
    <name type="scientific">Tanacetum cinerariifolium</name>
    <name type="common">Dalmatian daisy</name>
    <name type="synonym">Chrysanthemum cinerariifolium</name>
    <dbReference type="NCBI Taxonomy" id="118510"/>
    <lineage>
        <taxon>Eukaryota</taxon>
        <taxon>Viridiplantae</taxon>
        <taxon>Streptophyta</taxon>
        <taxon>Embryophyta</taxon>
        <taxon>Tracheophyta</taxon>
        <taxon>Spermatophyta</taxon>
        <taxon>Magnoliopsida</taxon>
        <taxon>eudicotyledons</taxon>
        <taxon>Gunneridae</taxon>
        <taxon>Pentapetalae</taxon>
        <taxon>asterids</taxon>
        <taxon>campanulids</taxon>
        <taxon>Asterales</taxon>
        <taxon>Asteraceae</taxon>
        <taxon>Asteroideae</taxon>
        <taxon>Anthemideae</taxon>
        <taxon>Anthemidinae</taxon>
        <taxon>Tanacetum</taxon>
    </lineage>
</organism>
<dbReference type="Pfam" id="PF03381">
    <property type="entry name" value="CDC50"/>
    <property type="match status" value="1"/>
</dbReference>
<dbReference type="EMBL" id="BKCJ010008350">
    <property type="protein sequence ID" value="GEU81760.1"/>
    <property type="molecule type" value="Genomic_DNA"/>
</dbReference>
<feature type="domain" description="Reverse transcriptase Ty1/copia-type" evidence="8">
    <location>
        <begin position="29"/>
        <end position="72"/>
    </location>
</feature>
<keyword evidence="4 7" id="KW-1133">Transmembrane helix</keyword>
<comment type="similarity">
    <text evidence="2">Belongs to the CDC50/LEM3 family.</text>
</comment>
<feature type="region of interest" description="Disordered" evidence="6">
    <location>
        <begin position="537"/>
        <end position="582"/>
    </location>
</feature>
<dbReference type="PANTHER" id="PTHR10926">
    <property type="entry name" value="CELL CYCLE CONTROL PROTEIN 50"/>
    <property type="match status" value="1"/>
</dbReference>
<dbReference type="SUPFAM" id="SSF56672">
    <property type="entry name" value="DNA/RNA polymerases"/>
    <property type="match status" value="1"/>
</dbReference>
<dbReference type="PANTHER" id="PTHR10926:SF0">
    <property type="entry name" value="CDC50, ISOFORM A"/>
    <property type="match status" value="1"/>
</dbReference>
<evidence type="ECO:0000256" key="5">
    <source>
        <dbReference type="ARBA" id="ARBA00023136"/>
    </source>
</evidence>
<feature type="transmembrane region" description="Helical" evidence="7">
    <location>
        <begin position="666"/>
        <end position="687"/>
    </location>
</feature>
<dbReference type="GO" id="GO:0005783">
    <property type="term" value="C:endoplasmic reticulum"/>
    <property type="evidence" value="ECO:0007669"/>
    <property type="project" value="TreeGrafter"/>
</dbReference>
<feature type="compositionally biased region" description="Basic and acidic residues" evidence="6">
    <location>
        <begin position="555"/>
        <end position="572"/>
    </location>
</feature>
<evidence type="ECO:0000256" key="4">
    <source>
        <dbReference type="ARBA" id="ARBA00022989"/>
    </source>
</evidence>
<feature type="domain" description="Reverse transcriptase Ty1/copia-type" evidence="8">
    <location>
        <begin position="119"/>
        <end position="167"/>
    </location>
</feature>
<evidence type="ECO:0000256" key="7">
    <source>
        <dbReference type="SAM" id="Phobius"/>
    </source>
</evidence>
<name>A0A6L2N6N2_TANCI</name>
<gene>
    <name evidence="9" type="ORF">Tci_053738</name>
</gene>
<proteinExistence type="inferred from homology"/>
<keyword evidence="5 7" id="KW-0472">Membrane</keyword>
<keyword evidence="3 7" id="KW-0812">Transmembrane</keyword>
<feature type="domain" description="Reverse transcriptase Ty1/copia-type" evidence="8">
    <location>
        <begin position="80"/>
        <end position="116"/>
    </location>
</feature>
<dbReference type="Pfam" id="PF07727">
    <property type="entry name" value="RVT_2"/>
    <property type="match status" value="4"/>
</dbReference>
<dbReference type="InterPro" id="IPR013103">
    <property type="entry name" value="RVT_2"/>
</dbReference>
<sequence>MNVDLTAGGGEEDGECDGASGRKVDGSIDKYKARLVIQGFRQKEGIDFFDTYAPVDRIFTIRLLLALAAIQKEGIDFFEGFVMPGHESKVCKLKKSLYGLKQAPKQWHQKFDDVVLSNAIYDLVNHQMNVKTAFLNGDLDEEIYMKQPEGVVMHGHESKVCKLKKSLISTIRLLLDLGAVHDLVIHQMDVKTAFLNGDLNEEIYMKQLEGFMMSGHESKVCKLKKSLYGLKQAPKQWHQKFDDVVLSNGFSLNKADKCVYSKFDASGKGVIICVYVDDMLIFGADQDQVNKTKEFLSSKFDMKDLGEAEDPRTLSEAMAFRDVAFWKKVVQSETDSIMYNVTWVLTDLPPGCKALRYQVNKTKEFLSSKFDIKDLGEAEVILGTLVSQLEYSRGIGCLMYAMISTRPDITFAIEKLSSGYPSVIEGYFDASWINNMEDHSFTSGWIFLLGGGVISCASKKQTCITSSTIESKFVALAAAGNKAKWLRNLIYEIPLWPKPISTISIRCDSIATLAKAYSQVYNDKSRYIGETSLGNARKGFLPQRQSPAKSDGDDDGGHVDGSDGDDGGRDGSEGGGNASDGDRYFTVTISESHKRCLLSEQEDLIVWMRTAALPTFRKLYGKIEVDLKASDTINVIMQNNYNTYSFNGKKKLVLSTSSWLGGKNNFIGIAYLAVGGLCFFLAIIYLVKPRRLGDPSYLSWNRNPGGH</sequence>
<dbReference type="InterPro" id="IPR005045">
    <property type="entry name" value="CDC50/LEM3_fam"/>
</dbReference>
<dbReference type="GO" id="GO:0005886">
    <property type="term" value="C:plasma membrane"/>
    <property type="evidence" value="ECO:0007669"/>
    <property type="project" value="TreeGrafter"/>
</dbReference>